<dbReference type="AlphaFoldDB" id="A0ABD6IGW6"/>
<accession>A0ABD6IGW6</accession>
<proteinExistence type="predicted"/>
<reference evidence="1 2" key="1">
    <citation type="submission" date="2018-07" db="EMBL/GenBank/DDBJ databases">
        <title>Genetic characterization of Mycoplasma hyopneumoniae, M. hyorhinis and M. flocculare isolates through whole genome sequencing analysis: comparative analysis of sequence types and putative genes involved in virulence.</title>
        <authorList>
            <person name="Fourour S."/>
            <person name="Lucas P."/>
            <person name="Touzain F."/>
            <person name="Tocqueville V."/>
            <person name="Kempf I."/>
            <person name="Marois-Crehan C."/>
        </authorList>
    </citation>
    <scope>NUCLEOTIDE SEQUENCE [LARGE SCALE GENOMIC DNA]</scope>
    <source>
        <strain evidence="1 2">MHR389</strain>
    </source>
</reference>
<evidence type="ECO:0000313" key="2">
    <source>
        <dbReference type="Proteomes" id="UP001193384"/>
    </source>
</evidence>
<organism evidence="1 2">
    <name type="scientific">Mesomycoplasma hyorhinis</name>
    <name type="common">Mycoplasma hyorhinis</name>
    <dbReference type="NCBI Taxonomy" id="2100"/>
    <lineage>
        <taxon>Bacteria</taxon>
        <taxon>Bacillati</taxon>
        <taxon>Mycoplasmatota</taxon>
        <taxon>Mycoplasmoidales</taxon>
        <taxon>Metamycoplasmataceae</taxon>
        <taxon>Mesomycoplasma</taxon>
    </lineage>
</organism>
<dbReference type="EMBL" id="QQQW01000001">
    <property type="protein sequence ID" value="MXR43400.1"/>
    <property type="molecule type" value="Genomic_DNA"/>
</dbReference>
<name>A0ABD6IGW6_MESHY</name>
<dbReference type="Proteomes" id="UP001193384">
    <property type="component" value="Unassembled WGS sequence"/>
</dbReference>
<gene>
    <name evidence="1" type="ORF">DR101_00265</name>
</gene>
<comment type="caution">
    <text evidence="1">The sequence shown here is derived from an EMBL/GenBank/DDBJ whole genome shotgun (WGS) entry which is preliminary data.</text>
</comment>
<sequence>MGAQIKDKSINLDKTLKEEFKEKYNIKEKLFVYFQILLVKLIQRQIVNLREKELNEKILQNPSFDYTELNDILVGDLSLNKDLKKLFDKNVFKSFEARNQRGKTYAYINVIPELDNTVEYREGRNIQAIEYNKELLEELRKCVKNVVNIEEHKEKRRKRAIAISEIIETYRKNNKTVLPSIEKELDNENINFIMQNISFAYHSSDVYTWEPTNELSEIIVNYLSQPEIDSSNYFQKQIDGFFKSIKNIDTCAKIETYILDKFKKQLLNPSQIEKLKSKMNVLSRLGWNNVYWNEKKELNFIFESNKKDLIIINNQEENRNIKFEISPHFVNVNFEEQNEENQLILKEIVLDFLKNKINSIEAFDLSQSTQIPDFVRNFFYSQATKNPKLFEKWFNWVVGSSLFKIEDIFEDWNVFDLWSKNENIAKDFLKLLDNKGINIKQRLIEDAKTNALSYKNNKIFEFCFENFIFEKITFNNLPFFRILKFNKTCWRFKRQI</sequence>
<protein>
    <submittedName>
        <fullName evidence="1">Uncharacterized protein</fullName>
    </submittedName>
</protein>
<evidence type="ECO:0000313" key="1">
    <source>
        <dbReference type="EMBL" id="MXR43400.1"/>
    </source>
</evidence>